<dbReference type="OrthoDB" id="8440659at2"/>
<dbReference type="NCBIfam" id="NF033859">
    <property type="entry name" value="SMEK_N"/>
    <property type="match status" value="1"/>
</dbReference>
<accession>A0A1S9PFV9</accession>
<organism evidence="2 3">
    <name type="scientific">Mucilaginibacter pedocola</name>
    <dbReference type="NCBI Taxonomy" id="1792845"/>
    <lineage>
        <taxon>Bacteria</taxon>
        <taxon>Pseudomonadati</taxon>
        <taxon>Bacteroidota</taxon>
        <taxon>Sphingobacteriia</taxon>
        <taxon>Sphingobacteriales</taxon>
        <taxon>Sphingobacteriaceae</taxon>
        <taxon>Mucilaginibacter</taxon>
    </lineage>
</organism>
<proteinExistence type="predicted"/>
<dbReference type="RefSeq" id="WP_078348596.1">
    <property type="nucleotide sequence ID" value="NZ_MBTF01000012.1"/>
</dbReference>
<dbReference type="Pfam" id="PF21941">
    <property type="entry name" value="SMEK_N"/>
    <property type="match status" value="1"/>
</dbReference>
<dbReference type="Proteomes" id="UP000189739">
    <property type="component" value="Unassembled WGS sequence"/>
</dbReference>
<evidence type="ECO:0000313" key="2">
    <source>
        <dbReference type="EMBL" id="OOQ59841.1"/>
    </source>
</evidence>
<name>A0A1S9PFV9_9SPHI</name>
<dbReference type="EMBL" id="MBTF01000012">
    <property type="protein sequence ID" value="OOQ59841.1"/>
    <property type="molecule type" value="Genomic_DNA"/>
</dbReference>
<keyword evidence="3" id="KW-1185">Reference proteome</keyword>
<dbReference type="InterPro" id="IPR047740">
    <property type="entry name" value="SMEK_dom"/>
</dbReference>
<sequence length="238" mass="27950">MSNRHKLLLDIRDYLTRFTVEVKIATAAGEYDLNKHAETIMIPVLNIIYNADFKNANATERKNFASLDLIDDHSRFGVQVTASNTLEKVKHTLGKFIERGLDKRVNRVMMLILTEKQRNYSIEAISKVTRKKVRFNVDRDIVSLTDLYPLISCLVDINKVMRIRELLEMEFSDIFLGDNFHYKDYENFRAQYQEKCLINFSRLNFFGLSVSKRPREVELYGIFVTPAIAFRTSLTYWR</sequence>
<feature type="domain" description="SMEK" evidence="1">
    <location>
        <begin position="11"/>
        <end position="150"/>
    </location>
</feature>
<gene>
    <name evidence="2" type="ORF">BC343_06760</name>
</gene>
<reference evidence="2 3" key="1">
    <citation type="submission" date="2016-07" db="EMBL/GenBank/DDBJ databases">
        <title>Genomic analysis of zinc-resistant bacterium Mucilaginibacter pedocola TBZ30.</title>
        <authorList>
            <person name="Huang J."/>
            <person name="Tang J."/>
        </authorList>
    </citation>
    <scope>NUCLEOTIDE SEQUENCE [LARGE SCALE GENOMIC DNA]</scope>
    <source>
        <strain evidence="2 3">TBZ30</strain>
    </source>
</reference>
<comment type="caution">
    <text evidence="2">The sequence shown here is derived from an EMBL/GenBank/DDBJ whole genome shotgun (WGS) entry which is preliminary data.</text>
</comment>
<dbReference type="AlphaFoldDB" id="A0A1S9PFV9"/>
<dbReference type="STRING" id="1792845.BC343_06760"/>
<evidence type="ECO:0000259" key="1">
    <source>
        <dbReference type="Pfam" id="PF21941"/>
    </source>
</evidence>
<evidence type="ECO:0000313" key="3">
    <source>
        <dbReference type="Proteomes" id="UP000189739"/>
    </source>
</evidence>
<protein>
    <recommendedName>
        <fullName evidence="1">SMEK domain-containing protein</fullName>
    </recommendedName>
</protein>